<protein>
    <submittedName>
        <fullName evidence="13">Histone-lysine N-methyltransferase SETMAR</fullName>
    </submittedName>
</protein>
<dbReference type="InterPro" id="IPR003616">
    <property type="entry name" value="Post-SET_dom"/>
</dbReference>
<keyword evidence="12" id="KW-1185">Reference proteome</keyword>
<reference evidence="11 12" key="2">
    <citation type="submission" date="2018-11" db="EMBL/GenBank/DDBJ databases">
        <authorList>
            <consortium name="Pathogen Informatics"/>
        </authorList>
    </citation>
    <scope>NUCLEOTIDE SEQUENCE [LARGE SCALE GENOMIC DNA]</scope>
    <source>
        <strain evidence="11 12">MHpl1</strain>
    </source>
</reference>
<dbReference type="STRING" id="6290.A0A0N4X3Y1"/>
<dbReference type="WBParaSite" id="HPLM_0001907301-mRNA-1">
    <property type="protein sequence ID" value="HPLM_0001907301-mRNA-1"/>
    <property type="gene ID" value="HPLM_0001907301"/>
</dbReference>
<evidence type="ECO:0000256" key="6">
    <source>
        <dbReference type="ARBA" id="ARBA00022723"/>
    </source>
</evidence>
<dbReference type="PROSITE" id="PS50280">
    <property type="entry name" value="SET"/>
    <property type="match status" value="1"/>
</dbReference>
<organism evidence="13">
    <name type="scientific">Haemonchus placei</name>
    <name type="common">Barber's pole worm</name>
    <dbReference type="NCBI Taxonomy" id="6290"/>
    <lineage>
        <taxon>Eukaryota</taxon>
        <taxon>Metazoa</taxon>
        <taxon>Ecdysozoa</taxon>
        <taxon>Nematoda</taxon>
        <taxon>Chromadorea</taxon>
        <taxon>Rhabditida</taxon>
        <taxon>Rhabditina</taxon>
        <taxon>Rhabditomorpha</taxon>
        <taxon>Strongyloidea</taxon>
        <taxon>Trichostrongylidae</taxon>
        <taxon>Haemonchus</taxon>
    </lineage>
</organism>
<name>A0A0N4X3Y1_HAEPC</name>
<reference evidence="13" key="1">
    <citation type="submission" date="2017-02" db="UniProtKB">
        <authorList>
            <consortium name="WormBaseParasite"/>
        </authorList>
    </citation>
    <scope>IDENTIFICATION</scope>
</reference>
<feature type="domain" description="Post-SET" evidence="10">
    <location>
        <begin position="220"/>
        <end position="236"/>
    </location>
</feature>
<keyword evidence="2" id="KW-0158">Chromosome</keyword>
<dbReference type="GO" id="GO:0032259">
    <property type="term" value="P:methylation"/>
    <property type="evidence" value="ECO:0007669"/>
    <property type="project" value="UniProtKB-KW"/>
</dbReference>
<evidence type="ECO:0000256" key="3">
    <source>
        <dbReference type="ARBA" id="ARBA00022603"/>
    </source>
</evidence>
<dbReference type="Proteomes" id="UP000268014">
    <property type="component" value="Unassembled WGS sequence"/>
</dbReference>
<dbReference type="PROSITE" id="PS50867">
    <property type="entry name" value="PRE_SET"/>
    <property type="match status" value="1"/>
</dbReference>
<gene>
    <name evidence="11" type="ORF">HPLM_LOCUS19065</name>
</gene>
<sequence>MNFEYITTSVRGPGSDPNDWELLAGCDCTGECSAEQNCACLLGAEDNYSSDGILLEKASGAPILECHDECLCAQCEQPCRNRVLQRGVQVALEIFECTGHKGYGVRAVREIPKGTFICEYAGEILNKDEVERRATSAHNHNYTMTIREHSEGGVVTTFVDPRHRGNLARFINHACEPNLSIVIVRIGYTVPHVGLFSNRIIRAGEEICYDYGTSTLSLESGKQCLCGFPSCRKFLPMSATASE</sequence>
<evidence type="ECO:0000313" key="11">
    <source>
        <dbReference type="EMBL" id="VDO74820.1"/>
    </source>
</evidence>
<dbReference type="GO" id="GO:0005634">
    <property type="term" value="C:nucleus"/>
    <property type="evidence" value="ECO:0007669"/>
    <property type="project" value="InterPro"/>
</dbReference>
<evidence type="ECO:0000256" key="5">
    <source>
        <dbReference type="ARBA" id="ARBA00022691"/>
    </source>
</evidence>
<keyword evidence="3" id="KW-0489">Methyltransferase</keyword>
<dbReference type="OrthoDB" id="616263at2759"/>
<dbReference type="EMBL" id="UZAF01021021">
    <property type="protein sequence ID" value="VDO74820.1"/>
    <property type="molecule type" value="Genomic_DNA"/>
</dbReference>
<dbReference type="InterPro" id="IPR007728">
    <property type="entry name" value="Pre-SET_dom"/>
</dbReference>
<accession>A0A0N4X3Y1</accession>
<dbReference type="InterPro" id="IPR050973">
    <property type="entry name" value="H3K9_Histone-Lys_N-MTase"/>
</dbReference>
<dbReference type="InterPro" id="IPR046341">
    <property type="entry name" value="SET_dom_sf"/>
</dbReference>
<evidence type="ECO:0000313" key="12">
    <source>
        <dbReference type="Proteomes" id="UP000268014"/>
    </source>
</evidence>
<evidence type="ECO:0000256" key="7">
    <source>
        <dbReference type="ARBA" id="ARBA00022833"/>
    </source>
</evidence>
<dbReference type="PANTHER" id="PTHR46223">
    <property type="entry name" value="HISTONE-LYSINE N-METHYLTRANSFERASE SUV39H"/>
    <property type="match status" value="1"/>
</dbReference>
<keyword evidence="5" id="KW-0949">S-adenosyl-L-methionine</keyword>
<dbReference type="SUPFAM" id="SSF82199">
    <property type="entry name" value="SET domain"/>
    <property type="match status" value="1"/>
</dbReference>
<evidence type="ECO:0000259" key="10">
    <source>
        <dbReference type="PROSITE" id="PS50868"/>
    </source>
</evidence>
<dbReference type="GO" id="GO:0042054">
    <property type="term" value="F:histone methyltransferase activity"/>
    <property type="evidence" value="ECO:0007669"/>
    <property type="project" value="InterPro"/>
</dbReference>
<dbReference type="Gene3D" id="2.170.270.10">
    <property type="entry name" value="SET domain"/>
    <property type="match status" value="1"/>
</dbReference>
<dbReference type="GO" id="GO:0008270">
    <property type="term" value="F:zinc ion binding"/>
    <property type="evidence" value="ECO:0007669"/>
    <property type="project" value="InterPro"/>
</dbReference>
<keyword evidence="7" id="KW-0862">Zinc</keyword>
<feature type="domain" description="Pre-SET" evidence="9">
    <location>
        <begin position="24"/>
        <end position="87"/>
    </location>
</feature>
<dbReference type="GO" id="GO:0005694">
    <property type="term" value="C:chromosome"/>
    <property type="evidence" value="ECO:0007669"/>
    <property type="project" value="UniProtKB-SubCell"/>
</dbReference>
<dbReference type="Pfam" id="PF05033">
    <property type="entry name" value="Pre-SET"/>
    <property type="match status" value="1"/>
</dbReference>
<evidence type="ECO:0000256" key="2">
    <source>
        <dbReference type="ARBA" id="ARBA00022454"/>
    </source>
</evidence>
<evidence type="ECO:0000313" key="13">
    <source>
        <dbReference type="WBParaSite" id="HPLM_0001907301-mRNA-1"/>
    </source>
</evidence>
<feature type="domain" description="SET" evidence="8">
    <location>
        <begin position="90"/>
        <end position="212"/>
    </location>
</feature>
<dbReference type="PROSITE" id="PS50868">
    <property type="entry name" value="POST_SET"/>
    <property type="match status" value="1"/>
</dbReference>
<evidence type="ECO:0000256" key="1">
    <source>
        <dbReference type="ARBA" id="ARBA00004286"/>
    </source>
</evidence>
<keyword evidence="4" id="KW-0808">Transferase</keyword>
<dbReference type="InterPro" id="IPR001214">
    <property type="entry name" value="SET_dom"/>
</dbReference>
<dbReference type="PANTHER" id="PTHR46223:SF3">
    <property type="entry name" value="HISTONE-LYSINE N-METHYLTRANSFERASE SET-23"/>
    <property type="match status" value="1"/>
</dbReference>
<evidence type="ECO:0000259" key="8">
    <source>
        <dbReference type="PROSITE" id="PS50280"/>
    </source>
</evidence>
<evidence type="ECO:0000259" key="9">
    <source>
        <dbReference type="PROSITE" id="PS50867"/>
    </source>
</evidence>
<dbReference type="Pfam" id="PF00856">
    <property type="entry name" value="SET"/>
    <property type="match status" value="1"/>
</dbReference>
<evidence type="ECO:0000256" key="4">
    <source>
        <dbReference type="ARBA" id="ARBA00022679"/>
    </source>
</evidence>
<dbReference type="SMART" id="SM00317">
    <property type="entry name" value="SET"/>
    <property type="match status" value="1"/>
</dbReference>
<dbReference type="OMA" id="VDSMVPK"/>
<comment type="subcellular location">
    <subcellularLocation>
        <location evidence="1">Chromosome</location>
    </subcellularLocation>
</comment>
<dbReference type="AlphaFoldDB" id="A0A0N4X3Y1"/>
<keyword evidence="6" id="KW-0479">Metal-binding</keyword>
<proteinExistence type="predicted"/>